<evidence type="ECO:0000256" key="3">
    <source>
        <dbReference type="ARBA" id="ARBA00022679"/>
    </source>
</evidence>
<keyword evidence="10" id="KW-1185">Reference proteome</keyword>
<dbReference type="GO" id="GO:0008483">
    <property type="term" value="F:transaminase activity"/>
    <property type="evidence" value="ECO:0007669"/>
    <property type="project" value="UniProtKB-KW"/>
</dbReference>
<evidence type="ECO:0000259" key="8">
    <source>
        <dbReference type="Pfam" id="PF00155"/>
    </source>
</evidence>
<dbReference type="RefSeq" id="WP_396944932.1">
    <property type="nucleotide sequence ID" value="NZ_JBIRXV010000001.1"/>
</dbReference>
<feature type="domain" description="Aminotransferase class I/classII large" evidence="8">
    <location>
        <begin position="105"/>
        <end position="449"/>
    </location>
</feature>
<dbReference type="EC" id="2.3.1.47" evidence="2"/>
<dbReference type="Pfam" id="PF00155">
    <property type="entry name" value="Aminotran_1_2"/>
    <property type="match status" value="1"/>
</dbReference>
<evidence type="ECO:0000256" key="1">
    <source>
        <dbReference type="ARBA" id="ARBA00001933"/>
    </source>
</evidence>
<evidence type="ECO:0000256" key="2">
    <source>
        <dbReference type="ARBA" id="ARBA00013187"/>
    </source>
</evidence>
<keyword evidence="4 6" id="KW-0663">Pyridoxal phosphate</keyword>
<feature type="region of interest" description="Disordered" evidence="7">
    <location>
        <begin position="19"/>
        <end position="55"/>
    </location>
</feature>
<reference evidence="9 10" key="1">
    <citation type="submission" date="2024-10" db="EMBL/GenBank/DDBJ databases">
        <title>The Natural Products Discovery Center: Release of the First 8490 Sequenced Strains for Exploring Actinobacteria Biosynthetic Diversity.</title>
        <authorList>
            <person name="Kalkreuter E."/>
            <person name="Kautsar S.A."/>
            <person name="Yang D."/>
            <person name="Bader C.D."/>
            <person name="Teijaro C.N."/>
            <person name="Fluegel L."/>
            <person name="Davis C.M."/>
            <person name="Simpson J.R."/>
            <person name="Lauterbach L."/>
            <person name="Steele A.D."/>
            <person name="Gui C."/>
            <person name="Meng S."/>
            <person name="Li G."/>
            <person name="Viehrig K."/>
            <person name="Ye F."/>
            <person name="Su P."/>
            <person name="Kiefer A.F."/>
            <person name="Nichols A."/>
            <person name="Cepeda A.J."/>
            <person name="Yan W."/>
            <person name="Fan B."/>
            <person name="Jiang Y."/>
            <person name="Adhikari A."/>
            <person name="Zheng C.-J."/>
            <person name="Schuster L."/>
            <person name="Cowan T.M."/>
            <person name="Smanski M.J."/>
            <person name="Chevrette M.G."/>
            <person name="De Carvalho L.P.S."/>
            <person name="Shen B."/>
        </authorList>
    </citation>
    <scope>NUCLEOTIDE SEQUENCE [LARGE SCALE GENOMIC DNA]</scope>
    <source>
        <strain evidence="9 10">NPDC019626</strain>
    </source>
</reference>
<name>A0ABW7WF03_9NOCA</name>
<keyword evidence="9" id="KW-0032">Aminotransferase</keyword>
<dbReference type="Proteomes" id="UP001611450">
    <property type="component" value="Unassembled WGS sequence"/>
</dbReference>
<dbReference type="InterPro" id="IPR015421">
    <property type="entry name" value="PyrdxlP-dep_Trfase_major"/>
</dbReference>
<dbReference type="PANTHER" id="PTHR13693:SF3">
    <property type="entry name" value="LD36009P"/>
    <property type="match status" value="1"/>
</dbReference>
<gene>
    <name evidence="9" type="ORF">ACH47G_09505</name>
</gene>
<organism evidence="9 10">
    <name type="scientific">Nocardia beijingensis</name>
    <dbReference type="NCBI Taxonomy" id="95162"/>
    <lineage>
        <taxon>Bacteria</taxon>
        <taxon>Bacillati</taxon>
        <taxon>Actinomycetota</taxon>
        <taxon>Actinomycetes</taxon>
        <taxon>Mycobacteriales</taxon>
        <taxon>Nocardiaceae</taxon>
        <taxon>Nocardia</taxon>
    </lineage>
</organism>
<dbReference type="PROSITE" id="PS00599">
    <property type="entry name" value="AA_TRANSFER_CLASS_2"/>
    <property type="match status" value="1"/>
</dbReference>
<dbReference type="SUPFAM" id="SSF53383">
    <property type="entry name" value="PLP-dependent transferases"/>
    <property type="match status" value="1"/>
</dbReference>
<dbReference type="InterPro" id="IPR001917">
    <property type="entry name" value="Aminotrans_II_pyridoxalP_BS"/>
</dbReference>
<dbReference type="InterPro" id="IPR015422">
    <property type="entry name" value="PyrdxlP-dep_Trfase_small"/>
</dbReference>
<feature type="compositionally biased region" description="Low complexity" evidence="7">
    <location>
        <begin position="19"/>
        <end position="43"/>
    </location>
</feature>
<dbReference type="Gene3D" id="3.40.640.10">
    <property type="entry name" value="Type I PLP-dependent aspartate aminotransferase-like (Major domain)"/>
    <property type="match status" value="1"/>
</dbReference>
<dbReference type="PANTHER" id="PTHR13693">
    <property type="entry name" value="CLASS II AMINOTRANSFERASE/8-AMINO-7-OXONONANOATE SYNTHASE"/>
    <property type="match status" value="1"/>
</dbReference>
<protein>
    <recommendedName>
        <fullName evidence="2">8-amino-7-oxononanoate synthase</fullName>
        <ecNumber evidence="2">2.3.1.47</ecNumber>
    </recommendedName>
</protein>
<dbReference type="InterPro" id="IPR015424">
    <property type="entry name" value="PyrdxlP-dep_Trfase"/>
</dbReference>
<evidence type="ECO:0000256" key="4">
    <source>
        <dbReference type="ARBA" id="ARBA00022898"/>
    </source>
</evidence>
<proteinExistence type="inferred from homology"/>
<evidence type="ECO:0000256" key="7">
    <source>
        <dbReference type="SAM" id="MobiDB-lite"/>
    </source>
</evidence>
<dbReference type="EMBL" id="JBIRXV010000001">
    <property type="protein sequence ID" value="MFI2320716.1"/>
    <property type="molecule type" value="Genomic_DNA"/>
</dbReference>
<accession>A0ABW7WF03</accession>
<comment type="catalytic activity">
    <reaction evidence="5">
        <text>6-carboxyhexanoyl-[ACP] + L-alanine + H(+) = (8S)-8-amino-7-oxononanoate + holo-[ACP] + CO2</text>
        <dbReference type="Rhea" id="RHEA:42288"/>
        <dbReference type="Rhea" id="RHEA-COMP:9685"/>
        <dbReference type="Rhea" id="RHEA-COMP:9955"/>
        <dbReference type="ChEBI" id="CHEBI:15378"/>
        <dbReference type="ChEBI" id="CHEBI:16526"/>
        <dbReference type="ChEBI" id="CHEBI:57972"/>
        <dbReference type="ChEBI" id="CHEBI:64479"/>
        <dbReference type="ChEBI" id="CHEBI:78846"/>
        <dbReference type="ChEBI" id="CHEBI:149468"/>
        <dbReference type="EC" id="2.3.1.47"/>
    </reaction>
</comment>
<dbReference type="InterPro" id="IPR004839">
    <property type="entry name" value="Aminotransferase_I/II_large"/>
</dbReference>
<dbReference type="InterPro" id="IPR050087">
    <property type="entry name" value="AON_synthase_class-II"/>
</dbReference>
<comment type="similarity">
    <text evidence="6">Belongs to the class-II pyridoxal-phosphate-dependent aminotransferase family.</text>
</comment>
<comment type="cofactor">
    <cofactor evidence="1 6">
        <name>pyridoxal 5'-phosphate</name>
        <dbReference type="ChEBI" id="CHEBI:597326"/>
    </cofactor>
</comment>
<evidence type="ECO:0000313" key="10">
    <source>
        <dbReference type="Proteomes" id="UP001611450"/>
    </source>
</evidence>
<sequence length="474" mass="50781">MSGNNRELARALLARHAGGENTAPANGNGARAANGSTAPATATGNGGGAARGVAHTSFRDHPGVLEAAQRFGRFDAWVNEVGLVNPYYLPHEGISGAVTRMADRDVVNFSSFGYLDLAADPRVRQAAKDAIDRYGTSAAAVRIVAGELPIYRELEAEIAGIYDTEAALVTASGYLTNAAAVGFLLGKRDLAVCDALIHHSVVSGTEWSRCKRVSFRHNDPQSLETILKMSRRSFDRAMVIIEGLYSMDGDVVRLPEIIEVARRYDCSIMIDEAHSFGTLGATGHGVRELFDLPGDAVDVWMGTLSKALGSVGGYLAGNRELVDGFKYVAGGLSMYTAAPAPSAIGAALAGLEVLRDEPERVTRLRHNSEYFHRRAKEYGFDIGTSEGSPIIPVMTGADEPAVLAALAMLQRDFSVNAITHPVVPAGEARLRFFINCRHTEQQMDQALATLREVLDGLADTAGQQFTLAHEEQHS</sequence>
<comment type="caution">
    <text evidence="9">The sequence shown here is derived from an EMBL/GenBank/DDBJ whole genome shotgun (WGS) entry which is preliminary data.</text>
</comment>
<evidence type="ECO:0000313" key="9">
    <source>
        <dbReference type="EMBL" id="MFI2320716.1"/>
    </source>
</evidence>
<evidence type="ECO:0000256" key="6">
    <source>
        <dbReference type="RuleBase" id="RU003693"/>
    </source>
</evidence>
<evidence type="ECO:0000256" key="5">
    <source>
        <dbReference type="ARBA" id="ARBA00047715"/>
    </source>
</evidence>
<keyword evidence="3" id="KW-0808">Transferase</keyword>
<dbReference type="Gene3D" id="3.90.1150.10">
    <property type="entry name" value="Aspartate Aminotransferase, domain 1"/>
    <property type="match status" value="1"/>
</dbReference>